<sequence length="273" mass="30586">MAQNCVVIDDLRVESVSLSNITLNDIQLSIKNAIKEAFDNFSKEVVIPLKAELLAIKSQNSALQRQLELLQSDRKQKLTEIKNPISYANAAKASKNVRNKPSATLIDDNAEQSNKTTLNSIPKSQTETINKLIHINSDIQSPNAEKYSTDKTREEKAAEWHVQTNKRNRAKTLTTGTGANDSMLQGVQKRMNFHVSRAHPKTNTADIKEHLIKTGITDPIVEQVLSKHPESYSSFKVSVLPDFKEKILMPANWPSGICVNRFLWSIQKPMVNG</sequence>
<dbReference type="EMBL" id="JAVRBK010000007">
    <property type="protein sequence ID" value="KAK5640883.1"/>
    <property type="molecule type" value="Genomic_DNA"/>
</dbReference>
<evidence type="ECO:0000313" key="3">
    <source>
        <dbReference type="Proteomes" id="UP001329430"/>
    </source>
</evidence>
<protein>
    <submittedName>
        <fullName evidence="2">Uncharacterized protein</fullName>
    </submittedName>
</protein>
<proteinExistence type="predicted"/>
<keyword evidence="1" id="KW-0175">Coiled coil</keyword>
<reference evidence="2 3" key="1">
    <citation type="journal article" date="2024" name="Insects">
        <title>An Improved Chromosome-Level Genome Assembly of the Firefly Pyrocoelia pectoralis.</title>
        <authorList>
            <person name="Fu X."/>
            <person name="Meyer-Rochow V.B."/>
            <person name="Ballantyne L."/>
            <person name="Zhu X."/>
        </authorList>
    </citation>
    <scope>NUCLEOTIDE SEQUENCE [LARGE SCALE GENOMIC DNA]</scope>
    <source>
        <strain evidence="2">XCY_ONT2</strain>
    </source>
</reference>
<feature type="coiled-coil region" evidence="1">
    <location>
        <begin position="53"/>
        <end position="80"/>
    </location>
</feature>
<evidence type="ECO:0000256" key="1">
    <source>
        <dbReference type="SAM" id="Coils"/>
    </source>
</evidence>
<comment type="caution">
    <text evidence="2">The sequence shown here is derived from an EMBL/GenBank/DDBJ whole genome shotgun (WGS) entry which is preliminary data.</text>
</comment>
<dbReference type="AlphaFoldDB" id="A0AAN7ZIY8"/>
<name>A0AAN7ZIY8_9COLE</name>
<evidence type="ECO:0000313" key="2">
    <source>
        <dbReference type="EMBL" id="KAK5640883.1"/>
    </source>
</evidence>
<dbReference type="Proteomes" id="UP001329430">
    <property type="component" value="Chromosome 7"/>
</dbReference>
<organism evidence="2 3">
    <name type="scientific">Pyrocoelia pectoralis</name>
    <dbReference type="NCBI Taxonomy" id="417401"/>
    <lineage>
        <taxon>Eukaryota</taxon>
        <taxon>Metazoa</taxon>
        <taxon>Ecdysozoa</taxon>
        <taxon>Arthropoda</taxon>
        <taxon>Hexapoda</taxon>
        <taxon>Insecta</taxon>
        <taxon>Pterygota</taxon>
        <taxon>Neoptera</taxon>
        <taxon>Endopterygota</taxon>
        <taxon>Coleoptera</taxon>
        <taxon>Polyphaga</taxon>
        <taxon>Elateriformia</taxon>
        <taxon>Elateroidea</taxon>
        <taxon>Lampyridae</taxon>
        <taxon>Lampyrinae</taxon>
        <taxon>Pyrocoelia</taxon>
    </lineage>
</organism>
<gene>
    <name evidence="2" type="ORF">RI129_009430</name>
</gene>
<keyword evidence="3" id="KW-1185">Reference proteome</keyword>
<accession>A0AAN7ZIY8</accession>